<dbReference type="SMART" id="SM00382">
    <property type="entry name" value="AAA"/>
    <property type="match status" value="2"/>
</dbReference>
<accession>A0A9N8ZUA1</accession>
<evidence type="ECO:0000259" key="11">
    <source>
        <dbReference type="SMART" id="SM00382"/>
    </source>
</evidence>
<dbReference type="Pfam" id="PF17862">
    <property type="entry name" value="AAA_lid_3"/>
    <property type="match status" value="2"/>
</dbReference>
<evidence type="ECO:0000256" key="3">
    <source>
        <dbReference type="ARBA" id="ARBA00022490"/>
    </source>
</evidence>
<dbReference type="PANTHER" id="PTHR23077">
    <property type="entry name" value="AAA-FAMILY ATPASE"/>
    <property type="match status" value="1"/>
</dbReference>
<dbReference type="InterPro" id="IPR003593">
    <property type="entry name" value="AAA+_ATPase"/>
</dbReference>
<feature type="domain" description="AAA+ ATPase" evidence="11">
    <location>
        <begin position="453"/>
        <end position="594"/>
    </location>
</feature>
<keyword evidence="6" id="KW-0378">Hydrolase</keyword>
<dbReference type="Gene3D" id="3.40.50.300">
    <property type="entry name" value="P-loop containing nucleotide triphosphate hydrolases"/>
    <property type="match status" value="2"/>
</dbReference>
<dbReference type="InterPro" id="IPR041569">
    <property type="entry name" value="AAA_lid_3"/>
</dbReference>
<dbReference type="InterPro" id="IPR027417">
    <property type="entry name" value="P-loop_NTPase"/>
</dbReference>
<dbReference type="Pfam" id="PF00004">
    <property type="entry name" value="AAA"/>
    <property type="match status" value="2"/>
</dbReference>
<dbReference type="EMBL" id="CAJVPJ010000290">
    <property type="protein sequence ID" value="CAG8506942.1"/>
    <property type="molecule type" value="Genomic_DNA"/>
</dbReference>
<evidence type="ECO:0000256" key="6">
    <source>
        <dbReference type="ARBA" id="ARBA00022801"/>
    </source>
</evidence>
<evidence type="ECO:0000256" key="1">
    <source>
        <dbReference type="ARBA" id="ARBA00004496"/>
    </source>
</evidence>
<keyword evidence="8" id="KW-0143">Chaperone</keyword>
<dbReference type="Proteomes" id="UP000789572">
    <property type="component" value="Unassembled WGS sequence"/>
</dbReference>
<comment type="subcellular location">
    <subcellularLocation>
        <location evidence="1">Cytoplasm</location>
    </subcellularLocation>
</comment>
<dbReference type="GO" id="GO:0005737">
    <property type="term" value="C:cytoplasm"/>
    <property type="evidence" value="ECO:0007669"/>
    <property type="project" value="UniProtKB-SubCell"/>
</dbReference>
<dbReference type="CDD" id="cd19511">
    <property type="entry name" value="RecA-like_CDC48_r2-like"/>
    <property type="match status" value="1"/>
</dbReference>
<dbReference type="SUPFAM" id="SSF52540">
    <property type="entry name" value="P-loop containing nucleoside triphosphate hydrolases"/>
    <property type="match status" value="2"/>
</dbReference>
<evidence type="ECO:0000256" key="10">
    <source>
        <dbReference type="RuleBase" id="RU003651"/>
    </source>
</evidence>
<dbReference type="PANTHER" id="PTHR23077:SF27">
    <property type="entry name" value="ATPASE FAMILY GENE 2 PROTEIN HOMOLOG A"/>
    <property type="match status" value="1"/>
</dbReference>
<keyword evidence="13" id="KW-1185">Reference proteome</keyword>
<gene>
    <name evidence="12" type="ORF">POCULU_LOCUS2866</name>
</gene>
<evidence type="ECO:0000256" key="8">
    <source>
        <dbReference type="ARBA" id="ARBA00023186"/>
    </source>
</evidence>
<dbReference type="PROSITE" id="PS00674">
    <property type="entry name" value="AAA"/>
    <property type="match status" value="2"/>
</dbReference>
<dbReference type="InterPro" id="IPR003959">
    <property type="entry name" value="ATPase_AAA_core"/>
</dbReference>
<evidence type="ECO:0000313" key="13">
    <source>
        <dbReference type="Proteomes" id="UP000789572"/>
    </source>
</evidence>
<dbReference type="EC" id="3.6.4.10" evidence="2"/>
<dbReference type="InterPro" id="IPR050168">
    <property type="entry name" value="AAA_ATPase_domain"/>
</dbReference>
<dbReference type="AlphaFoldDB" id="A0A9N8ZUA1"/>
<dbReference type="OrthoDB" id="27435at2759"/>
<dbReference type="GO" id="GO:0016887">
    <property type="term" value="F:ATP hydrolysis activity"/>
    <property type="evidence" value="ECO:0007669"/>
    <property type="project" value="InterPro"/>
</dbReference>
<evidence type="ECO:0000256" key="9">
    <source>
        <dbReference type="ARBA" id="ARBA00061477"/>
    </source>
</evidence>
<dbReference type="InterPro" id="IPR003960">
    <property type="entry name" value="ATPase_AAA_CS"/>
</dbReference>
<dbReference type="Gene3D" id="1.10.8.60">
    <property type="match status" value="2"/>
</dbReference>
<sequence length="689" mass="76099">MSSAAIGVAWPSFTIQVDQIQLSALQRENADLQLGDTAVVTQVGSDPMVASRLVLNCIQATDLKIDQLLTIYASEYLVDQRYLLKGNKIELFYNGKIEPFLVEEAKPDSELNETKSVYQITRETIITIRNASTDNVHRSNIRHEPKTTYASIGGLDQQLRLIRELIETPLRKPELFTQFGLRPPKGVLLYGPSGTGKTLIARAVAEETGAHVILVNGPEIMSKFYGETEEKLRDIFAEAGENAPTIIFIDEIDAICPKRDEASNELEKRVVATLLTLMDGVSNKDSSNRQNQVVVIGTTNRPNHLDEALRRPGRFDKEIEIGIPTEDARFSILNALLSSIPHSLSCDEVRRLAHKSHGYVGADLAGVCREAGIKAIRRCVQNNMGDDVHLTIQDMELALAEIRPSAMREILLEVPKTYWSDIGGQSDIIQKLRESIEWPLSHPEAFARLGIRPPKGILLYGPPGCSKTLMAKALATEAGLNFIAIKGPELFSKWVGESEKAVREVFRKARAAAPSIVFFDEIDALTVTRGLGDSDGGGASVADRVLAQLLSELDGIEPLVNVTIVAATNRPDIIDSALLRPGRIDRILYVSPPDLESRKEIFNIQLRKMATNSDVDVEILAQKSEAYSGAEIVALCQEAALLAMEENIDAAEVCFKHFEKALSSFTPRITSKMIKFYDDFRRKSGLRSI</sequence>
<keyword evidence="4" id="KW-0677">Repeat</keyword>
<evidence type="ECO:0000256" key="4">
    <source>
        <dbReference type="ARBA" id="ARBA00022737"/>
    </source>
</evidence>
<evidence type="ECO:0000256" key="5">
    <source>
        <dbReference type="ARBA" id="ARBA00022741"/>
    </source>
</evidence>
<feature type="domain" description="AAA+ ATPase" evidence="11">
    <location>
        <begin position="183"/>
        <end position="325"/>
    </location>
</feature>
<dbReference type="GO" id="GO:0005524">
    <property type="term" value="F:ATP binding"/>
    <property type="evidence" value="ECO:0007669"/>
    <property type="project" value="UniProtKB-KW"/>
</dbReference>
<evidence type="ECO:0000256" key="2">
    <source>
        <dbReference type="ARBA" id="ARBA00012554"/>
    </source>
</evidence>
<organism evidence="12 13">
    <name type="scientific">Paraglomus occultum</name>
    <dbReference type="NCBI Taxonomy" id="144539"/>
    <lineage>
        <taxon>Eukaryota</taxon>
        <taxon>Fungi</taxon>
        <taxon>Fungi incertae sedis</taxon>
        <taxon>Mucoromycota</taxon>
        <taxon>Glomeromycotina</taxon>
        <taxon>Glomeromycetes</taxon>
        <taxon>Paraglomerales</taxon>
        <taxon>Paraglomeraceae</taxon>
        <taxon>Paraglomus</taxon>
    </lineage>
</organism>
<reference evidence="12" key="1">
    <citation type="submission" date="2021-06" db="EMBL/GenBank/DDBJ databases">
        <authorList>
            <person name="Kallberg Y."/>
            <person name="Tangrot J."/>
            <person name="Rosling A."/>
        </authorList>
    </citation>
    <scope>NUCLEOTIDE SEQUENCE</scope>
    <source>
        <strain evidence="12">IA702</strain>
    </source>
</reference>
<dbReference type="FunFam" id="3.40.50.300:FF:000661">
    <property type="entry name" value="calmodulin-interacting protein 111 isoform X1"/>
    <property type="match status" value="1"/>
</dbReference>
<keyword evidence="7 10" id="KW-0067">ATP-binding</keyword>
<evidence type="ECO:0000256" key="7">
    <source>
        <dbReference type="ARBA" id="ARBA00022840"/>
    </source>
</evidence>
<dbReference type="FunFam" id="1.10.8.60:FF:000069">
    <property type="entry name" value="spermatogenesis-associated protein 5 isoform X1"/>
    <property type="match status" value="1"/>
</dbReference>
<dbReference type="CDD" id="cd19503">
    <property type="entry name" value="RecA-like_CDC48_NLV2_r1-like"/>
    <property type="match status" value="1"/>
</dbReference>
<protein>
    <recommendedName>
        <fullName evidence="2">non-chaperonin molecular chaperone ATPase</fullName>
        <ecNumber evidence="2">3.6.4.10</ecNumber>
    </recommendedName>
</protein>
<comment type="similarity">
    <text evidence="9">Belongs to the AAA ATPase family. AFG2 subfamily.</text>
</comment>
<comment type="caution">
    <text evidence="12">The sequence shown here is derived from an EMBL/GenBank/DDBJ whole genome shotgun (WGS) entry which is preliminary data.</text>
</comment>
<evidence type="ECO:0000313" key="12">
    <source>
        <dbReference type="EMBL" id="CAG8506942.1"/>
    </source>
</evidence>
<proteinExistence type="inferred from homology"/>
<keyword evidence="5 10" id="KW-0547">Nucleotide-binding</keyword>
<keyword evidence="3" id="KW-0963">Cytoplasm</keyword>
<name>A0A9N8ZUA1_9GLOM</name>
<dbReference type="FunFam" id="3.40.50.300:FF:000012">
    <property type="entry name" value="Transitional endoplasmic reticulum ATPase"/>
    <property type="match status" value="1"/>
</dbReference>